<dbReference type="FunFam" id="3.10.20.740:FF:000001">
    <property type="entry name" value="NADH-quinone oxidoreductase subunit G"/>
    <property type="match status" value="1"/>
</dbReference>
<dbReference type="EC" id="1.6.5.11" evidence="13"/>
<dbReference type="InterPro" id="IPR054351">
    <property type="entry name" value="NADH_UbQ_OxRdtase_ferredoxin"/>
</dbReference>
<dbReference type="InterPro" id="IPR019574">
    <property type="entry name" value="NADH_UbQ_OxRdtase_Gsu_4Fe4S-bd"/>
</dbReference>
<dbReference type="Gene3D" id="3.10.20.740">
    <property type="match status" value="1"/>
</dbReference>
<evidence type="ECO:0000313" key="13">
    <source>
        <dbReference type="EMBL" id="MBD3689329.1"/>
    </source>
</evidence>
<dbReference type="InterPro" id="IPR050123">
    <property type="entry name" value="Prok_molybdopt-oxidoreductase"/>
</dbReference>
<dbReference type="GO" id="GO:0046872">
    <property type="term" value="F:metal ion binding"/>
    <property type="evidence" value="ECO:0007669"/>
    <property type="project" value="UniProtKB-KW"/>
</dbReference>
<dbReference type="AlphaFoldDB" id="A0A8I0GFZ2"/>
<dbReference type="PROSITE" id="PS51085">
    <property type="entry name" value="2FE2S_FER_2"/>
    <property type="match status" value="1"/>
</dbReference>
<evidence type="ECO:0000256" key="4">
    <source>
        <dbReference type="ARBA" id="ARBA00022723"/>
    </source>
</evidence>
<dbReference type="InterPro" id="IPR006963">
    <property type="entry name" value="Mopterin_OxRdtase_4Fe-4S_dom"/>
</dbReference>
<evidence type="ECO:0000256" key="7">
    <source>
        <dbReference type="ARBA" id="ARBA00023014"/>
    </source>
</evidence>
<dbReference type="EMBL" id="JACRUO010000001">
    <property type="protein sequence ID" value="MBD3689329.1"/>
    <property type="molecule type" value="Genomic_DNA"/>
</dbReference>
<keyword evidence="14" id="KW-1185">Reference proteome</keyword>
<dbReference type="Gene3D" id="3.40.228.10">
    <property type="entry name" value="Dimethylsulfoxide Reductase, domain 2"/>
    <property type="match status" value="1"/>
</dbReference>
<reference evidence="13 14" key="1">
    <citation type="submission" date="2020-08" db="EMBL/GenBank/DDBJ databases">
        <title>Winkia gen. nov., sp. nov., isolated from faeces of the Anser albifrons in China.</title>
        <authorList>
            <person name="Liu Q."/>
        </authorList>
    </citation>
    <scope>NUCLEOTIDE SEQUENCE [LARGE SCALE GENOMIC DNA]</scope>
    <source>
        <strain evidence="13 14">C62</strain>
    </source>
</reference>
<dbReference type="SMART" id="SM00929">
    <property type="entry name" value="NADH-G_4Fe-4S_3"/>
    <property type="match status" value="1"/>
</dbReference>
<dbReference type="Pfam" id="PF13510">
    <property type="entry name" value="Fer2_4"/>
    <property type="match status" value="1"/>
</dbReference>
<dbReference type="CDD" id="cd00207">
    <property type="entry name" value="fer2"/>
    <property type="match status" value="1"/>
</dbReference>
<dbReference type="GO" id="GO:0042773">
    <property type="term" value="P:ATP synthesis coupled electron transport"/>
    <property type="evidence" value="ECO:0007669"/>
    <property type="project" value="InterPro"/>
</dbReference>
<proteinExistence type="inferred from homology"/>
<evidence type="ECO:0000256" key="6">
    <source>
        <dbReference type="ARBA" id="ARBA00023004"/>
    </source>
</evidence>
<dbReference type="SUPFAM" id="SSF53706">
    <property type="entry name" value="Formate dehydrogenase/DMSO reductase, domains 1-3"/>
    <property type="match status" value="1"/>
</dbReference>
<keyword evidence="6" id="KW-0408">Iron</keyword>
<evidence type="ECO:0000256" key="9">
    <source>
        <dbReference type="ARBA" id="ARBA00034078"/>
    </source>
</evidence>
<dbReference type="GO" id="GO:0016020">
    <property type="term" value="C:membrane"/>
    <property type="evidence" value="ECO:0007669"/>
    <property type="project" value="InterPro"/>
</dbReference>
<dbReference type="PROSITE" id="PS51669">
    <property type="entry name" value="4FE4S_MOW_BIS_MGD"/>
    <property type="match status" value="1"/>
</dbReference>
<evidence type="ECO:0000259" key="12">
    <source>
        <dbReference type="PROSITE" id="PS51839"/>
    </source>
</evidence>
<dbReference type="InterPro" id="IPR001041">
    <property type="entry name" value="2Fe-2S_ferredoxin-type"/>
</dbReference>
<protein>
    <submittedName>
        <fullName evidence="13">NADH-quinone oxidoreductase subunit G</fullName>
        <ecNumber evidence="13">1.6.5.11</ecNumber>
    </submittedName>
</protein>
<comment type="cofactor">
    <cofactor evidence="1">
        <name>[4Fe-4S] cluster</name>
        <dbReference type="ChEBI" id="CHEBI:49883"/>
    </cofactor>
</comment>
<dbReference type="Gene3D" id="3.40.50.740">
    <property type="match status" value="2"/>
</dbReference>
<gene>
    <name evidence="13" type="ORF">H8R10_03680</name>
</gene>
<evidence type="ECO:0000259" key="11">
    <source>
        <dbReference type="PROSITE" id="PS51669"/>
    </source>
</evidence>
<evidence type="ECO:0000256" key="8">
    <source>
        <dbReference type="ARBA" id="ARBA00023027"/>
    </source>
</evidence>
<dbReference type="InterPro" id="IPR036010">
    <property type="entry name" value="2Fe-2S_ferredoxin-like_sf"/>
</dbReference>
<dbReference type="SUPFAM" id="SSF54862">
    <property type="entry name" value="4Fe-4S ferredoxins"/>
    <property type="match status" value="1"/>
</dbReference>
<evidence type="ECO:0000256" key="3">
    <source>
        <dbReference type="ARBA" id="ARBA00022485"/>
    </source>
</evidence>
<evidence type="ECO:0000256" key="1">
    <source>
        <dbReference type="ARBA" id="ARBA00001966"/>
    </source>
</evidence>
<dbReference type="Pfam" id="PF22151">
    <property type="entry name" value="Fer4_NDSU1"/>
    <property type="match status" value="1"/>
</dbReference>
<dbReference type="RefSeq" id="WP_191071385.1">
    <property type="nucleotide sequence ID" value="NZ_JACRUO010000001.1"/>
</dbReference>
<evidence type="ECO:0000256" key="5">
    <source>
        <dbReference type="ARBA" id="ARBA00022967"/>
    </source>
</evidence>
<dbReference type="GO" id="GO:0003954">
    <property type="term" value="F:NADH dehydrogenase activity"/>
    <property type="evidence" value="ECO:0007669"/>
    <property type="project" value="TreeGrafter"/>
</dbReference>
<evidence type="ECO:0000256" key="2">
    <source>
        <dbReference type="ARBA" id="ARBA00005404"/>
    </source>
</evidence>
<keyword evidence="13" id="KW-0560">Oxidoreductase</keyword>
<keyword evidence="5" id="KW-1278">Translocase</keyword>
<feature type="domain" description="4Fe-4S Mo/W bis-MGD-type" evidence="11">
    <location>
        <begin position="288"/>
        <end position="344"/>
    </location>
</feature>
<name>A0A8I0GFZ2_9ACTO</name>
<dbReference type="PROSITE" id="PS00643">
    <property type="entry name" value="COMPLEX1_75K_3"/>
    <property type="match status" value="1"/>
</dbReference>
<dbReference type="Pfam" id="PF22117">
    <property type="entry name" value="Fer4_Nqo3"/>
    <property type="match status" value="1"/>
</dbReference>
<dbReference type="PROSITE" id="PS00642">
    <property type="entry name" value="COMPLEX1_75K_2"/>
    <property type="match status" value="1"/>
</dbReference>
<dbReference type="GO" id="GO:0008137">
    <property type="term" value="F:NADH dehydrogenase (ubiquinone) activity"/>
    <property type="evidence" value="ECO:0007669"/>
    <property type="project" value="InterPro"/>
</dbReference>
<dbReference type="Pfam" id="PF10588">
    <property type="entry name" value="NADH-G_4Fe-4S_3"/>
    <property type="match status" value="1"/>
</dbReference>
<feature type="domain" description="4Fe-4S His(Cys)3-ligated-type" evidence="12">
    <location>
        <begin position="93"/>
        <end position="132"/>
    </location>
</feature>
<feature type="domain" description="2Fe-2S ferredoxin-type" evidence="10">
    <location>
        <begin position="4"/>
        <end position="91"/>
    </location>
</feature>
<keyword evidence="3" id="KW-0004">4Fe-4S</keyword>
<organism evidence="13 14">
    <name type="scientific">Nanchangia anserum</name>
    <dbReference type="NCBI Taxonomy" id="2692125"/>
    <lineage>
        <taxon>Bacteria</taxon>
        <taxon>Bacillati</taxon>
        <taxon>Actinomycetota</taxon>
        <taxon>Actinomycetes</taxon>
        <taxon>Actinomycetales</taxon>
        <taxon>Actinomycetaceae</taxon>
        <taxon>Nanchangia</taxon>
    </lineage>
</organism>
<keyword evidence="8" id="KW-0520">NAD</keyword>
<dbReference type="SUPFAM" id="SSF54292">
    <property type="entry name" value="2Fe-2S ferredoxin-like"/>
    <property type="match status" value="1"/>
</dbReference>
<dbReference type="InterPro" id="IPR006656">
    <property type="entry name" value="Mopterin_OxRdtase"/>
</dbReference>
<keyword evidence="7" id="KW-0411">Iron-sulfur</keyword>
<comment type="caution">
    <text evidence="13">The sequence shown here is derived from an EMBL/GenBank/DDBJ whole genome shotgun (WGS) entry which is preliminary data.</text>
</comment>
<accession>A0A8I0GFZ2</accession>
<dbReference type="PANTHER" id="PTHR43105:SF12">
    <property type="entry name" value="NADH-QUINONE OXIDOREDUCTASE SUBUNIT G"/>
    <property type="match status" value="1"/>
</dbReference>
<dbReference type="PANTHER" id="PTHR43105">
    <property type="entry name" value="RESPIRATORY NITRATE REDUCTASE"/>
    <property type="match status" value="1"/>
</dbReference>
<keyword evidence="4" id="KW-0479">Metal-binding</keyword>
<dbReference type="NCBIfam" id="NF005895">
    <property type="entry name" value="PRK07860.1"/>
    <property type="match status" value="1"/>
</dbReference>
<dbReference type="PROSITE" id="PS00641">
    <property type="entry name" value="COMPLEX1_75K_1"/>
    <property type="match status" value="1"/>
</dbReference>
<comment type="cofactor">
    <cofactor evidence="9">
        <name>[2Fe-2S] cluster</name>
        <dbReference type="ChEBI" id="CHEBI:190135"/>
    </cofactor>
</comment>
<dbReference type="Proteomes" id="UP000627538">
    <property type="component" value="Unassembled WGS sequence"/>
</dbReference>
<dbReference type="Pfam" id="PF00384">
    <property type="entry name" value="Molybdopterin"/>
    <property type="match status" value="1"/>
</dbReference>
<comment type="similarity">
    <text evidence="2">Belongs to the complex I 75 kDa subunit family.</text>
</comment>
<dbReference type="GO" id="GO:0051539">
    <property type="term" value="F:4 iron, 4 sulfur cluster binding"/>
    <property type="evidence" value="ECO:0007669"/>
    <property type="project" value="UniProtKB-KW"/>
</dbReference>
<dbReference type="InterPro" id="IPR000283">
    <property type="entry name" value="NADH_UbQ_OxRdtase_75kDa_su_CS"/>
</dbReference>
<evidence type="ECO:0000259" key="10">
    <source>
        <dbReference type="PROSITE" id="PS51085"/>
    </source>
</evidence>
<dbReference type="PROSITE" id="PS51839">
    <property type="entry name" value="4FE4S_HC3"/>
    <property type="match status" value="1"/>
</dbReference>
<evidence type="ECO:0000313" key="14">
    <source>
        <dbReference type="Proteomes" id="UP000627538"/>
    </source>
</evidence>
<sequence>MSDEMVSLTIDGQPIEVPKGTLIIRAAEQLGIHIPRFCDHPLLKPAGACRQCMVEVAMPGRDGKIAKMPKPQASCTMVCTPGMEVYTQYTSPVAKKAQEGQLEFLLINHPLDCPICDKGGECPLQNQSMSHGTLHTRFSDVKRTWPKPVALTSQILLDRDRCVLCQRCVRFAKEIAGDAFIDLQGRGGGTHRCDDHDFLGENIGGFDTHVLGVTPSDGRGGVVDETMSGPTGEASLRGNQDVGPVGADEQDAAGNLFGSYFSGNVIQICPVGALTSKDYRFRARPFDLTSTRGVTEHDASGSVIRTDIRRGQIVRRMAQRDMDVNEEWITDKDRFAFAWQHGRARLTSPLVREDGQLVATSWADALDRAARGIEAARGKASAALPGGRLSFEDAFAWSRFARAVLATNSIDQRTRPAGSEEESFVASHVAGTGLEVTYGDLEKAGQVLLVGFDAEDECGSVFLRLRKGHLAGTVSVAAIAPVRTPGLVKMGATWLSAVPGTEPDVVASITTGAEGHFGDLAEALAQPGAVIVVGERAGSVPGLLSAVAALRERTGARLAWIPRRAGERGGVEAGLLPALLPFGRGVGDAEARADLGAAWGVDIPAEAGLDTQQILAAAKDGQIGTLVVGGVDHRDLVASDAALDALRGADFVISLEVNATAITEVADVVFPVAPPAEKPGTFINWEGRLRPFGQALTSRAMSDREVLARLADELGYDMAMDSLRDLHDQANEVMDWDGQRAVFTPVAAAPTPAPQADEVVLACHKPMLDDGLTQAGADDLAASARKPVARMSARTIELLGLSEGSDCTIQTTQGSVTLPLVAADMADRVVWVPECSIDSHVHADLGVSAGAFVRVLATTEVNR</sequence>